<organism evidence="2 3">
    <name type="scientific">Kolteria novifilia</name>
    <dbReference type="NCBI Taxonomy" id="2527975"/>
    <lineage>
        <taxon>Bacteria</taxon>
        <taxon>Pseudomonadati</taxon>
        <taxon>Planctomycetota</taxon>
        <taxon>Planctomycetia</taxon>
        <taxon>Kolteriales</taxon>
        <taxon>Kolteriaceae</taxon>
        <taxon>Kolteria</taxon>
    </lineage>
</organism>
<dbReference type="OrthoDB" id="9778037at2"/>
<evidence type="ECO:0000313" key="2">
    <source>
        <dbReference type="EMBL" id="QDU62245.1"/>
    </source>
</evidence>
<feature type="domain" description="DUF58" evidence="1">
    <location>
        <begin position="198"/>
        <end position="369"/>
    </location>
</feature>
<dbReference type="InterPro" id="IPR002881">
    <property type="entry name" value="DUF58"/>
</dbReference>
<dbReference type="KEGG" id="knv:Pan216_31120"/>
<evidence type="ECO:0000259" key="1">
    <source>
        <dbReference type="Pfam" id="PF01882"/>
    </source>
</evidence>
<dbReference type="EMBL" id="CP036279">
    <property type="protein sequence ID" value="QDU62245.1"/>
    <property type="molecule type" value="Genomic_DNA"/>
</dbReference>
<evidence type="ECO:0000313" key="3">
    <source>
        <dbReference type="Proteomes" id="UP000317093"/>
    </source>
</evidence>
<dbReference type="SUPFAM" id="SSF53300">
    <property type="entry name" value="vWA-like"/>
    <property type="match status" value="1"/>
</dbReference>
<proteinExistence type="predicted"/>
<dbReference type="InterPro" id="IPR036465">
    <property type="entry name" value="vWFA_dom_sf"/>
</dbReference>
<dbReference type="Pfam" id="PF01882">
    <property type="entry name" value="DUF58"/>
    <property type="match status" value="1"/>
</dbReference>
<gene>
    <name evidence="2" type="ORF">Pan216_31120</name>
</gene>
<dbReference type="PANTHER" id="PTHR33608:SF3">
    <property type="entry name" value="SLR2013 PROTEIN"/>
    <property type="match status" value="1"/>
</dbReference>
<keyword evidence="3" id="KW-1185">Reference proteome</keyword>
<dbReference type="RefSeq" id="WP_145258855.1">
    <property type="nucleotide sequence ID" value="NZ_CP036279.1"/>
</dbReference>
<dbReference type="Gene3D" id="3.40.50.410">
    <property type="entry name" value="von Willebrand factor, type A domain"/>
    <property type="match status" value="1"/>
</dbReference>
<name>A0A518B5K3_9BACT</name>
<reference evidence="2 3" key="1">
    <citation type="submission" date="2019-02" db="EMBL/GenBank/DDBJ databases">
        <title>Deep-cultivation of Planctomycetes and their phenomic and genomic characterization uncovers novel biology.</title>
        <authorList>
            <person name="Wiegand S."/>
            <person name="Jogler M."/>
            <person name="Boedeker C."/>
            <person name="Pinto D."/>
            <person name="Vollmers J."/>
            <person name="Rivas-Marin E."/>
            <person name="Kohn T."/>
            <person name="Peeters S.H."/>
            <person name="Heuer A."/>
            <person name="Rast P."/>
            <person name="Oberbeckmann S."/>
            <person name="Bunk B."/>
            <person name="Jeske O."/>
            <person name="Meyerdierks A."/>
            <person name="Storesund J.E."/>
            <person name="Kallscheuer N."/>
            <person name="Luecker S."/>
            <person name="Lage O.M."/>
            <person name="Pohl T."/>
            <person name="Merkel B.J."/>
            <person name="Hornburger P."/>
            <person name="Mueller R.-W."/>
            <person name="Bruemmer F."/>
            <person name="Labrenz M."/>
            <person name="Spormann A.M."/>
            <person name="Op den Camp H."/>
            <person name="Overmann J."/>
            <person name="Amann R."/>
            <person name="Jetten M.S.M."/>
            <person name="Mascher T."/>
            <person name="Medema M.H."/>
            <person name="Devos D.P."/>
            <person name="Kaster A.-K."/>
            <person name="Ovreas L."/>
            <person name="Rohde M."/>
            <person name="Galperin M.Y."/>
            <person name="Jogler C."/>
        </authorList>
    </citation>
    <scope>NUCLEOTIDE SEQUENCE [LARGE SCALE GENOMIC DNA]</scope>
    <source>
        <strain evidence="2 3">Pan216</strain>
    </source>
</reference>
<protein>
    <recommendedName>
        <fullName evidence="1">DUF58 domain-containing protein</fullName>
    </recommendedName>
</protein>
<dbReference type="PANTHER" id="PTHR33608">
    <property type="entry name" value="BLL2464 PROTEIN"/>
    <property type="match status" value="1"/>
</dbReference>
<dbReference type="AlphaFoldDB" id="A0A518B5K3"/>
<sequence>MITPGRSLVVLCLLPCVLSLGLLVAPGMWPAIVLIDALIVGLSLADSLTLAGPHRFLASRECDTILSLGEQHRVVLSIDNRTRRRHRIQVRDDHLAGFACDPEEHELLIPGKSRAVTHYTLTPGRRGSFTMEFVYVRSASRMGLWCRIHQIPVATQLRVYPDLKQITRYALYARLDRLSLLGVRQSRRFGSANEFERLRDYTTDDNYRHLDWRATARRRKLIVRDYQANHNQRVVFMIDGGRMMMNEAAGHSLLDHALDAMLMLAHVALTQGDEVGLLTFSDQVHRWVPLGSGARHQNRLVHAVHDLFPNLVESRYDEAFLYLNHRCRKRSLVILITNLIDDVNANQVTAQLSNVTGRHLPMGVLLRDHELFDAVPSTEGQRHDELVGGELYRAAAAADILSWRDQVLSNLRHQGVLTLDVFPEDLTAPLINEYLRIKARHLL</sequence>
<dbReference type="Proteomes" id="UP000317093">
    <property type="component" value="Chromosome"/>
</dbReference>
<accession>A0A518B5K3</accession>